<evidence type="ECO:0000313" key="5">
    <source>
        <dbReference type="Proteomes" id="UP000254507"/>
    </source>
</evidence>
<sequence>MAKITVFPRTLWSASSLFALEKRPVLVLVLSLCLLGIGDGLIVLANFGSSPWTVLAQGIAFQSHISVGWASFMISCVVMLMWFPLKLKLGFGTILNIFLIALALGLTTAYIAPPVTLSSRSLYIFIGILLYGIGSAFYLTCHQGAGPRDGLMVGLCRYFNWNVGIVRTLMEASVCFFGFLLGGIVGVGTLIFAFSIGWVIQFTLQLILFFHQQKR</sequence>
<feature type="transmembrane region" description="Helical" evidence="1">
    <location>
        <begin position="25"/>
        <end position="47"/>
    </location>
</feature>
<dbReference type="EMBL" id="NLFK01000014">
    <property type="protein sequence ID" value="OZN24087.1"/>
    <property type="molecule type" value="Genomic_DNA"/>
</dbReference>
<dbReference type="Proteomes" id="UP000215738">
    <property type="component" value="Unassembled WGS sequence"/>
</dbReference>
<keyword evidence="1" id="KW-0812">Transmembrane</keyword>
<accession>A0A263HBT1</accession>
<organism evidence="3 5">
    <name type="scientific">Actinobacillus seminis</name>
    <dbReference type="NCBI Taxonomy" id="722"/>
    <lineage>
        <taxon>Bacteria</taxon>
        <taxon>Pseudomonadati</taxon>
        <taxon>Pseudomonadota</taxon>
        <taxon>Gammaproteobacteria</taxon>
        <taxon>Pasteurellales</taxon>
        <taxon>Pasteurellaceae</taxon>
        <taxon>Actinobacillus</taxon>
    </lineage>
</organism>
<keyword evidence="4" id="KW-1185">Reference proteome</keyword>
<dbReference type="InterPro" id="IPR038750">
    <property type="entry name" value="YczE/YyaS-like"/>
</dbReference>
<protein>
    <submittedName>
        <fullName evidence="3">Uncharacterized BCR, YitT family COG1284</fullName>
    </submittedName>
</protein>
<feature type="transmembrane region" description="Helical" evidence="1">
    <location>
        <begin position="190"/>
        <end position="210"/>
    </location>
</feature>
<feature type="transmembrane region" description="Helical" evidence="1">
    <location>
        <begin position="59"/>
        <end position="82"/>
    </location>
</feature>
<reference evidence="3 5" key="2">
    <citation type="submission" date="2018-06" db="EMBL/GenBank/DDBJ databases">
        <authorList>
            <consortium name="Pathogen Informatics"/>
            <person name="Doyle S."/>
        </authorList>
    </citation>
    <scope>NUCLEOTIDE SEQUENCE [LARGE SCALE GENOMIC DNA]</scope>
    <source>
        <strain evidence="3 5">NCTC10851</strain>
    </source>
</reference>
<dbReference type="RefSeq" id="WP_094947741.1">
    <property type="nucleotide sequence ID" value="NZ_NLFK01000014.1"/>
</dbReference>
<feature type="transmembrane region" description="Helical" evidence="1">
    <location>
        <begin position="161"/>
        <end position="184"/>
    </location>
</feature>
<evidence type="ECO:0000256" key="1">
    <source>
        <dbReference type="SAM" id="Phobius"/>
    </source>
</evidence>
<dbReference type="EMBL" id="UFSB01000001">
    <property type="protein sequence ID" value="SUU34229.1"/>
    <property type="molecule type" value="Genomic_DNA"/>
</dbReference>
<feature type="transmembrane region" description="Helical" evidence="1">
    <location>
        <begin position="89"/>
        <end position="110"/>
    </location>
</feature>
<name>A0A263HBT1_9PAST</name>
<dbReference type="AlphaFoldDB" id="A0A263HBT1"/>
<keyword evidence="1" id="KW-0472">Membrane</keyword>
<gene>
    <name evidence="2" type="ORF">CFY87_10815</name>
    <name evidence="3" type="ORF">NCTC10851_00218</name>
</gene>
<dbReference type="PANTHER" id="PTHR40078">
    <property type="entry name" value="INTEGRAL MEMBRANE PROTEIN-RELATED"/>
    <property type="match status" value="1"/>
</dbReference>
<dbReference type="Pfam" id="PF19700">
    <property type="entry name" value="DUF6198"/>
    <property type="match status" value="1"/>
</dbReference>
<dbReference type="Proteomes" id="UP000254507">
    <property type="component" value="Unassembled WGS sequence"/>
</dbReference>
<reference evidence="2 4" key="1">
    <citation type="submission" date="2017-07" db="EMBL/GenBank/DDBJ databases">
        <title>Virulence factors identified in Actinobacillus seminis.</title>
        <authorList>
            <person name="Negrete-Abascal E."/>
            <person name="Vaca-Pacheco S."/>
            <person name="Montes-Garcia F."/>
            <person name="Leyto-Gil A.M."/>
            <person name="Fragoso-Garcia E."/>
            <person name="Carvente-Garcia R."/>
            <person name="Perez-Agueros S."/>
            <person name="Castelan-Sanchez H.G."/>
            <person name="Garcia-Molina A."/>
            <person name="Villamar T.E."/>
            <person name="Vazquez-Cruz C."/>
        </authorList>
    </citation>
    <scope>NUCLEOTIDE SEQUENCE [LARGE SCALE GENOMIC DNA]</scope>
    <source>
        <strain evidence="2 4">ATCC 15768</strain>
    </source>
</reference>
<evidence type="ECO:0000313" key="4">
    <source>
        <dbReference type="Proteomes" id="UP000215738"/>
    </source>
</evidence>
<dbReference type="PANTHER" id="PTHR40078:SF1">
    <property type="entry name" value="INTEGRAL MEMBRANE PROTEIN"/>
    <property type="match status" value="1"/>
</dbReference>
<feature type="transmembrane region" description="Helical" evidence="1">
    <location>
        <begin position="122"/>
        <end position="140"/>
    </location>
</feature>
<evidence type="ECO:0000313" key="2">
    <source>
        <dbReference type="EMBL" id="OZN24087.1"/>
    </source>
</evidence>
<dbReference type="InParanoid" id="A0A263HBT1"/>
<dbReference type="OrthoDB" id="154912at2"/>
<keyword evidence="1" id="KW-1133">Transmembrane helix</keyword>
<proteinExistence type="predicted"/>
<evidence type="ECO:0000313" key="3">
    <source>
        <dbReference type="EMBL" id="SUU34229.1"/>
    </source>
</evidence>